<comment type="caution">
    <text evidence="1">The sequence shown here is derived from an EMBL/GenBank/DDBJ whole genome shotgun (WGS) entry which is preliminary data.</text>
</comment>
<evidence type="ECO:0000313" key="1">
    <source>
        <dbReference type="EMBL" id="OAG91385.1"/>
    </source>
</evidence>
<protein>
    <submittedName>
        <fullName evidence="1">Uncharacterized protein</fullName>
    </submittedName>
</protein>
<dbReference type="AlphaFoldDB" id="A0A853K9Q7"/>
<organism evidence="1 2">
    <name type="scientific">Ferroacidibacillus organovorans</name>
    <dbReference type="NCBI Taxonomy" id="1765683"/>
    <lineage>
        <taxon>Bacteria</taxon>
        <taxon>Bacillati</taxon>
        <taxon>Bacillota</taxon>
        <taxon>Bacilli</taxon>
        <taxon>Bacillales</taxon>
        <taxon>Alicyclobacillaceae</taxon>
        <taxon>Ferroacidibacillus</taxon>
    </lineage>
</organism>
<gene>
    <name evidence="1" type="ORF">AYW79_13725</name>
</gene>
<proteinExistence type="predicted"/>
<evidence type="ECO:0000313" key="2">
    <source>
        <dbReference type="Proteomes" id="UP000077421"/>
    </source>
</evidence>
<reference evidence="1 2" key="1">
    <citation type="submission" date="2016-02" db="EMBL/GenBank/DDBJ databases">
        <title>Draft genome sequence of Acidibacillus ferrooxidans SLC66.</title>
        <authorList>
            <person name="Oliveira G."/>
            <person name="Nancucheo I."/>
            <person name="Dall'Agnol H."/>
            <person name="Johnson B."/>
            <person name="Oliveira R."/>
            <person name="Nunes G.L."/>
            <person name="Tzotzos G."/>
            <person name="Orellana S.C."/>
            <person name="Salim A.C."/>
            <person name="Araujo F.M."/>
        </authorList>
    </citation>
    <scope>NUCLEOTIDE SEQUENCE [LARGE SCALE GENOMIC DNA]</scope>
    <source>
        <strain evidence="1 2">SLC66</strain>
    </source>
</reference>
<name>A0A853K9Q7_9BACL</name>
<sequence>MAGYHIITAEIRLIKSKEAFFTAARPATLPSTTKTKNQIHETDAQAIPNLSDHEGLDPNPVVYVGVKFQFEQKSRQNQVDFL</sequence>
<dbReference type="Proteomes" id="UP000077421">
    <property type="component" value="Unassembled WGS sequence"/>
</dbReference>
<accession>A0A853K9Q7</accession>
<dbReference type="EMBL" id="LSUQ01000069">
    <property type="protein sequence ID" value="OAG91385.1"/>
    <property type="molecule type" value="Genomic_DNA"/>
</dbReference>